<name>A0A9P9ET58_9HYPO</name>
<reference evidence="1" key="1">
    <citation type="journal article" date="2021" name="Nat. Commun.">
        <title>Genetic determinants of endophytism in the Arabidopsis root mycobiome.</title>
        <authorList>
            <person name="Mesny F."/>
            <person name="Miyauchi S."/>
            <person name="Thiergart T."/>
            <person name="Pickel B."/>
            <person name="Atanasova L."/>
            <person name="Karlsson M."/>
            <person name="Huettel B."/>
            <person name="Barry K.W."/>
            <person name="Haridas S."/>
            <person name="Chen C."/>
            <person name="Bauer D."/>
            <person name="Andreopoulos W."/>
            <person name="Pangilinan J."/>
            <person name="LaButti K."/>
            <person name="Riley R."/>
            <person name="Lipzen A."/>
            <person name="Clum A."/>
            <person name="Drula E."/>
            <person name="Henrissat B."/>
            <person name="Kohler A."/>
            <person name="Grigoriev I.V."/>
            <person name="Martin F.M."/>
            <person name="Hacquard S."/>
        </authorList>
    </citation>
    <scope>NUCLEOTIDE SEQUENCE</scope>
    <source>
        <strain evidence="1">MPI-CAGE-AT-0147</strain>
    </source>
</reference>
<organism evidence="1 2">
    <name type="scientific">Dactylonectria macrodidyma</name>
    <dbReference type="NCBI Taxonomy" id="307937"/>
    <lineage>
        <taxon>Eukaryota</taxon>
        <taxon>Fungi</taxon>
        <taxon>Dikarya</taxon>
        <taxon>Ascomycota</taxon>
        <taxon>Pezizomycotina</taxon>
        <taxon>Sordariomycetes</taxon>
        <taxon>Hypocreomycetidae</taxon>
        <taxon>Hypocreales</taxon>
        <taxon>Nectriaceae</taxon>
        <taxon>Dactylonectria</taxon>
    </lineage>
</organism>
<proteinExistence type="predicted"/>
<dbReference type="EMBL" id="JAGMUV010000009">
    <property type="protein sequence ID" value="KAH7143934.1"/>
    <property type="molecule type" value="Genomic_DNA"/>
</dbReference>
<keyword evidence="2" id="KW-1185">Reference proteome</keyword>
<gene>
    <name evidence="1" type="ORF">EDB81DRAFT_511706</name>
</gene>
<dbReference type="Proteomes" id="UP000738349">
    <property type="component" value="Unassembled WGS sequence"/>
</dbReference>
<dbReference type="AlphaFoldDB" id="A0A9P9ET58"/>
<protein>
    <submittedName>
        <fullName evidence="1">Uncharacterized protein</fullName>
    </submittedName>
</protein>
<sequence>MHCPLVCPVTSQPLRVQRCCGPALKLLNTGAMEAPATAGMMMKCPPPRLDSPSPAILLCLIGPPSTRSSIWRQRRLQRNLTGTIGSGSCHSRRFLFRQDRDLPSCTRGIGGELGRQRHIPTSSLDSIQVLPSKPILFMVQFRSLLTVVPWASHPPTAPRLVTCDAKLTITGDKSTEGTVARHLRTRAIFSFTLPLFDLFP</sequence>
<comment type="caution">
    <text evidence="1">The sequence shown here is derived from an EMBL/GenBank/DDBJ whole genome shotgun (WGS) entry which is preliminary data.</text>
</comment>
<evidence type="ECO:0000313" key="2">
    <source>
        <dbReference type="Proteomes" id="UP000738349"/>
    </source>
</evidence>
<evidence type="ECO:0000313" key="1">
    <source>
        <dbReference type="EMBL" id="KAH7143934.1"/>
    </source>
</evidence>
<accession>A0A9P9ET58</accession>